<feature type="region of interest" description="Disordered" evidence="1">
    <location>
        <begin position="18"/>
        <end position="43"/>
    </location>
</feature>
<proteinExistence type="predicted"/>
<evidence type="ECO:0000313" key="2">
    <source>
        <dbReference type="EMBL" id="GBP72002.1"/>
    </source>
</evidence>
<protein>
    <submittedName>
        <fullName evidence="2">Uncharacterized protein</fullName>
    </submittedName>
</protein>
<dbReference type="Proteomes" id="UP000299102">
    <property type="component" value="Unassembled WGS sequence"/>
</dbReference>
<evidence type="ECO:0000313" key="3">
    <source>
        <dbReference type="Proteomes" id="UP000299102"/>
    </source>
</evidence>
<keyword evidence="3" id="KW-1185">Reference proteome</keyword>
<reference evidence="2 3" key="1">
    <citation type="journal article" date="2019" name="Commun. Biol.">
        <title>The bagworm genome reveals a unique fibroin gene that provides high tensile strength.</title>
        <authorList>
            <person name="Kono N."/>
            <person name="Nakamura H."/>
            <person name="Ohtoshi R."/>
            <person name="Tomita M."/>
            <person name="Numata K."/>
            <person name="Arakawa K."/>
        </authorList>
    </citation>
    <scope>NUCLEOTIDE SEQUENCE [LARGE SCALE GENOMIC DNA]</scope>
</reference>
<gene>
    <name evidence="2" type="ORF">EVAR_38682_1</name>
</gene>
<comment type="caution">
    <text evidence="2">The sequence shown here is derived from an EMBL/GenBank/DDBJ whole genome shotgun (WGS) entry which is preliminary data.</text>
</comment>
<dbReference type="AlphaFoldDB" id="A0A4C1YAT5"/>
<dbReference type="EMBL" id="BGZK01001129">
    <property type="protein sequence ID" value="GBP72002.1"/>
    <property type="molecule type" value="Genomic_DNA"/>
</dbReference>
<evidence type="ECO:0000256" key="1">
    <source>
        <dbReference type="SAM" id="MobiDB-lite"/>
    </source>
</evidence>
<name>A0A4C1YAT5_EUMVA</name>
<sequence length="102" mass="12342">MRAELRAEASKISNRKRFQNYYNPGAQLPHSNISSEKIGKGSRPYKSSARMEWILENLEWRRLRNRERERIGLKERRRFKRYGIEQNRLGVGGYPKREQIRH</sequence>
<organism evidence="2 3">
    <name type="scientific">Eumeta variegata</name>
    <name type="common">Bagworm moth</name>
    <name type="synonym">Eumeta japonica</name>
    <dbReference type="NCBI Taxonomy" id="151549"/>
    <lineage>
        <taxon>Eukaryota</taxon>
        <taxon>Metazoa</taxon>
        <taxon>Ecdysozoa</taxon>
        <taxon>Arthropoda</taxon>
        <taxon>Hexapoda</taxon>
        <taxon>Insecta</taxon>
        <taxon>Pterygota</taxon>
        <taxon>Neoptera</taxon>
        <taxon>Endopterygota</taxon>
        <taxon>Lepidoptera</taxon>
        <taxon>Glossata</taxon>
        <taxon>Ditrysia</taxon>
        <taxon>Tineoidea</taxon>
        <taxon>Psychidae</taxon>
        <taxon>Oiketicinae</taxon>
        <taxon>Eumeta</taxon>
    </lineage>
</organism>
<accession>A0A4C1YAT5</accession>